<dbReference type="RefSeq" id="WP_090772153.1">
    <property type="nucleotide sequence ID" value="NZ_FNFB01000028.1"/>
</dbReference>
<evidence type="ECO:0000313" key="2">
    <source>
        <dbReference type="Proteomes" id="UP000198683"/>
    </source>
</evidence>
<dbReference type="GO" id="GO:0003735">
    <property type="term" value="F:structural constituent of ribosome"/>
    <property type="evidence" value="ECO:0007669"/>
    <property type="project" value="InterPro"/>
</dbReference>
<dbReference type="EMBL" id="FNFB01000028">
    <property type="protein sequence ID" value="SDL75464.1"/>
    <property type="molecule type" value="Genomic_DNA"/>
</dbReference>
<dbReference type="PROSITE" id="PS00962">
    <property type="entry name" value="RIBOSOMAL_S2_1"/>
    <property type="match status" value="1"/>
</dbReference>
<protein>
    <recommendedName>
        <fullName evidence="3">PE family protein</fullName>
    </recommendedName>
</protein>
<dbReference type="Proteomes" id="UP000198683">
    <property type="component" value="Unassembled WGS sequence"/>
</dbReference>
<dbReference type="AlphaFoldDB" id="A0A1G9MMW4"/>
<dbReference type="STRING" id="683260.SAMN05421874_128103"/>
<reference evidence="1 2" key="1">
    <citation type="submission" date="2016-10" db="EMBL/GenBank/DDBJ databases">
        <authorList>
            <person name="de Groot N.N."/>
        </authorList>
    </citation>
    <scope>NUCLEOTIDE SEQUENCE [LARGE SCALE GENOMIC DNA]</scope>
    <source>
        <strain evidence="1 2">CGMCC 4.5681</strain>
    </source>
</reference>
<dbReference type="GO" id="GO:0006412">
    <property type="term" value="P:translation"/>
    <property type="evidence" value="ECO:0007669"/>
    <property type="project" value="InterPro"/>
</dbReference>
<dbReference type="GO" id="GO:0005840">
    <property type="term" value="C:ribosome"/>
    <property type="evidence" value="ECO:0007669"/>
    <property type="project" value="InterPro"/>
</dbReference>
<organism evidence="1 2">
    <name type="scientific">Nonomuraea maritima</name>
    <dbReference type="NCBI Taxonomy" id="683260"/>
    <lineage>
        <taxon>Bacteria</taxon>
        <taxon>Bacillati</taxon>
        <taxon>Actinomycetota</taxon>
        <taxon>Actinomycetes</taxon>
        <taxon>Streptosporangiales</taxon>
        <taxon>Streptosporangiaceae</taxon>
        <taxon>Nonomuraea</taxon>
    </lineage>
</organism>
<dbReference type="InterPro" id="IPR018130">
    <property type="entry name" value="Ribosomal_uS2_CS"/>
</dbReference>
<name>A0A1G9MMW4_9ACTN</name>
<proteinExistence type="predicted"/>
<evidence type="ECO:0008006" key="3">
    <source>
        <dbReference type="Google" id="ProtNLM"/>
    </source>
</evidence>
<accession>A0A1G9MMW4</accession>
<evidence type="ECO:0000313" key="1">
    <source>
        <dbReference type="EMBL" id="SDL75464.1"/>
    </source>
</evidence>
<sequence length="117" mass="12977">MRIDDFEAGAERLHQAARDLQDVTVDDLYAAGSHFGETLAALKSLSQQVFEELEMLPQRVILRSDNEADPATHRRAAMVHVASLRSALEEAQEAASRYHNAVGHLGVEVDLNARRDN</sequence>
<keyword evidence="2" id="KW-1185">Reference proteome</keyword>
<gene>
    <name evidence="1" type="ORF">SAMN05421874_128103</name>
</gene>